<comment type="subcellular location">
    <subcellularLocation>
        <location evidence="1">Membrane</location>
        <topology evidence="1">Multi-pass membrane protein</topology>
    </subcellularLocation>
</comment>
<dbReference type="InterPro" id="IPR001285">
    <property type="entry name" value="Synaptophysin/porin"/>
</dbReference>
<keyword evidence="12" id="KW-1185">Reference proteome</keyword>
<dbReference type="RefSeq" id="XP_023649414.1">
    <property type="nucleotide sequence ID" value="XM_023793646.2"/>
</dbReference>
<dbReference type="PANTHER" id="PTHR10306:SF9">
    <property type="entry name" value="SYNAPTOPHYSIN-LIKE PROTEIN 1"/>
    <property type="match status" value="1"/>
</dbReference>
<dbReference type="PANTHER" id="PTHR10306">
    <property type="entry name" value="SYNAPTOPHYSIN"/>
    <property type="match status" value="1"/>
</dbReference>
<dbReference type="GO" id="GO:0030672">
    <property type="term" value="C:synaptic vesicle membrane"/>
    <property type="evidence" value="ECO:0007669"/>
    <property type="project" value="TreeGrafter"/>
</dbReference>
<dbReference type="PRINTS" id="PR00220">
    <property type="entry name" value="SYNAPTOPHYSN"/>
</dbReference>
<comment type="similarity">
    <text evidence="2">Belongs to the synaptophysin/synaptobrevin family.</text>
</comment>
<dbReference type="KEGG" id="pki:111834395"/>
<dbReference type="Pfam" id="PF01284">
    <property type="entry name" value="MARVEL"/>
    <property type="match status" value="1"/>
</dbReference>
<accession>A0A3B3T2B5</accession>
<protein>
    <submittedName>
        <fullName evidence="11">Synaptophysin-like protein 1</fullName>
    </submittedName>
</protein>
<dbReference type="PROSITE" id="PS51225">
    <property type="entry name" value="MARVEL"/>
    <property type="match status" value="1"/>
</dbReference>
<organism evidence="11 12">
    <name type="scientific">Paramormyrops kingsleyae</name>
    <dbReference type="NCBI Taxonomy" id="1676925"/>
    <lineage>
        <taxon>Eukaryota</taxon>
        <taxon>Metazoa</taxon>
        <taxon>Chordata</taxon>
        <taxon>Craniata</taxon>
        <taxon>Vertebrata</taxon>
        <taxon>Euteleostomi</taxon>
        <taxon>Actinopterygii</taxon>
        <taxon>Neopterygii</taxon>
        <taxon>Teleostei</taxon>
        <taxon>Osteoglossocephala</taxon>
        <taxon>Osteoglossomorpha</taxon>
        <taxon>Osteoglossiformes</taxon>
        <taxon>Mormyridae</taxon>
        <taxon>Paramormyrops</taxon>
    </lineage>
</organism>
<keyword evidence="3 7" id="KW-0812">Transmembrane</keyword>
<evidence type="ECO:0000256" key="6">
    <source>
        <dbReference type="ARBA" id="ARBA00023180"/>
    </source>
</evidence>
<dbReference type="STRING" id="1676925.ENSPKIP00000036810"/>
<evidence type="ECO:0000256" key="2">
    <source>
        <dbReference type="ARBA" id="ARBA00006476"/>
    </source>
</evidence>
<evidence type="ECO:0000259" key="10">
    <source>
        <dbReference type="PROSITE" id="PS51225"/>
    </source>
</evidence>
<evidence type="ECO:0000256" key="5">
    <source>
        <dbReference type="ARBA" id="ARBA00023136"/>
    </source>
</evidence>
<dbReference type="Proteomes" id="UP000261540">
    <property type="component" value="Unplaced"/>
</dbReference>
<dbReference type="GeneTree" id="ENSGT01030000234637"/>
<evidence type="ECO:0000256" key="8">
    <source>
        <dbReference type="SAM" id="MobiDB-lite"/>
    </source>
</evidence>
<dbReference type="GeneID" id="111834395"/>
<keyword evidence="6" id="KW-0325">Glycoprotein</keyword>
<dbReference type="InterPro" id="IPR008253">
    <property type="entry name" value="Marvel"/>
</dbReference>
<dbReference type="Ensembl" id="ENSPKIT00000017763.1">
    <property type="protein sequence ID" value="ENSPKIP00000036810.1"/>
    <property type="gene ID" value="ENSPKIG00000015242.1"/>
</dbReference>
<evidence type="ECO:0000256" key="4">
    <source>
        <dbReference type="ARBA" id="ARBA00022989"/>
    </source>
</evidence>
<keyword evidence="5 7" id="KW-0472">Membrane</keyword>
<dbReference type="CTD" id="799482"/>
<sequence>MEGRVQKVVSDFKPDLGLLKEPLGFLRVLEWVFSVFAFATVGGYSGSTSINIQCADSQLQEITAHFYYPFRLPSYPFHVPTCNGSSSGFVNTFLVGDFSPSVEFFVCVGVLAFLYCIVTLVVYLGYRHIYRGNSRAPILDLLVTGTFAFMWLVSSSAWAKALSDIKMSTSPSFLVRVISTCKILGNGCTPGALPSTSRLNVSVIFGFLNLILWGSNCWFIYKDTPFHKAANTQAEDEEGGPSAPPPTSRK</sequence>
<evidence type="ECO:0000313" key="12">
    <source>
        <dbReference type="Proteomes" id="UP000261540"/>
    </source>
</evidence>
<feature type="transmembrane region" description="Helical" evidence="9">
    <location>
        <begin position="199"/>
        <end position="221"/>
    </location>
</feature>
<keyword evidence="4 9" id="KW-1133">Transmembrane helix</keyword>
<feature type="domain" description="MARVEL" evidence="10">
    <location>
        <begin position="18"/>
        <end position="225"/>
    </location>
</feature>
<evidence type="ECO:0000256" key="9">
    <source>
        <dbReference type="SAM" id="Phobius"/>
    </source>
</evidence>
<feature type="region of interest" description="Disordered" evidence="8">
    <location>
        <begin position="231"/>
        <end position="250"/>
    </location>
</feature>
<evidence type="ECO:0000256" key="7">
    <source>
        <dbReference type="PROSITE-ProRule" id="PRU00581"/>
    </source>
</evidence>
<dbReference type="AlphaFoldDB" id="A0A3B3T2B5"/>
<feature type="transmembrane region" description="Helical" evidence="9">
    <location>
        <begin position="138"/>
        <end position="159"/>
    </location>
</feature>
<name>A0A3B3T2B5_9TELE</name>
<evidence type="ECO:0000256" key="3">
    <source>
        <dbReference type="ARBA" id="ARBA00022692"/>
    </source>
</evidence>
<feature type="transmembrane region" description="Helical" evidence="9">
    <location>
        <begin position="102"/>
        <end position="126"/>
    </location>
</feature>
<evidence type="ECO:0000313" key="11">
    <source>
        <dbReference type="Ensembl" id="ENSPKIP00000036810.1"/>
    </source>
</evidence>
<evidence type="ECO:0000256" key="1">
    <source>
        <dbReference type="ARBA" id="ARBA00004141"/>
    </source>
</evidence>
<reference evidence="11" key="2">
    <citation type="submission" date="2025-09" db="UniProtKB">
        <authorList>
            <consortium name="Ensembl"/>
        </authorList>
    </citation>
    <scope>IDENTIFICATION</scope>
</reference>
<dbReference type="OrthoDB" id="10006326at2759"/>
<proteinExistence type="inferred from homology"/>
<reference evidence="11" key="1">
    <citation type="submission" date="2025-08" db="UniProtKB">
        <authorList>
            <consortium name="Ensembl"/>
        </authorList>
    </citation>
    <scope>IDENTIFICATION</scope>
</reference>